<organism evidence="3">
    <name type="scientific">Corethron hystrix</name>
    <dbReference type="NCBI Taxonomy" id="216773"/>
    <lineage>
        <taxon>Eukaryota</taxon>
        <taxon>Sar</taxon>
        <taxon>Stramenopiles</taxon>
        <taxon>Ochrophyta</taxon>
        <taxon>Bacillariophyta</taxon>
        <taxon>Coscinodiscophyceae</taxon>
        <taxon>Corethrophycidae</taxon>
        <taxon>Corethrales</taxon>
        <taxon>Corethraceae</taxon>
        <taxon>Corethron</taxon>
    </lineage>
</organism>
<feature type="compositionally biased region" description="Polar residues" evidence="1">
    <location>
        <begin position="227"/>
        <end position="248"/>
    </location>
</feature>
<evidence type="ECO:0000256" key="1">
    <source>
        <dbReference type="SAM" id="MobiDB-lite"/>
    </source>
</evidence>
<dbReference type="PANTHER" id="PTHR43596">
    <property type="entry name" value="ADP,ATP CARRIER PROTEIN"/>
    <property type="match status" value="1"/>
</dbReference>
<protein>
    <recommendedName>
        <fullName evidence="4">ADP,ATP carrier protein</fullName>
    </recommendedName>
</protein>
<feature type="transmembrane region" description="Helical" evidence="2">
    <location>
        <begin position="158"/>
        <end position="186"/>
    </location>
</feature>
<sequence>MRRSSNSRDTSSLKPCTPAGRFFLSSSPNWIRFNSTPASLAGFLSLMLITAANHATSPLRDSFSLSVGVHHIPTLTLCSTLLALGSSVPVGWLFEAPDPERRRVWKRLGLTRGETQGTSLALFLRSFAIFLLLYAVVFKVDEEGLMEKAQNTNTSSSIAASIVYYAGYLVGLLGGKIGYCIFYLVVHLLKLHSISLVWGVTSEAMEYEEMTEVRQKRMKSSSERGSKNQNDNEFSSTSQSASKGGRSQTRARLSRLGFVGFGGTLGQILGGIMASLTSKIFRISGLLLWSAIFLELSAQLSVELGRIMQRHWEEQQRINSCADLASMIKKLDEDGNSKGNQDRNAQTDDVDSSIMKRSPSHNMGMKRVGSGNSLALKRANSTSSLTMKASFDKGDNQSESDGTGIRPSSSYGNFNNMTKTTIHKQPVHNDIEDSTFASRLVRGINTIVKSRLLMTIFTFNALYASTNVLLSFQRAELVAIRSKATTTTAIGRTKTETDTAFLARINIASSIAVFILQASGVGAALAANLGPRGTLTIMPIVRMVGILLLAWWHVVSAGNPPNLMLFLALDELCRVINLAVAKPVRENLWRGLSNEARYEAKPLVDTLANRWGGGSAAFLVKFVDQITMLLGLNGSETNGSGKYSNATIFGFPPVLILCLIVSIWWAVVSMHLGFIRNRIDLELKKNQ</sequence>
<keyword evidence="2" id="KW-0472">Membrane</keyword>
<keyword evidence="2" id="KW-0812">Transmembrane</keyword>
<feature type="compositionally biased region" description="Polar residues" evidence="1">
    <location>
        <begin position="397"/>
        <end position="417"/>
    </location>
</feature>
<feature type="compositionally biased region" description="Basic and acidic residues" evidence="1">
    <location>
        <begin position="215"/>
        <end position="226"/>
    </location>
</feature>
<accession>A0A7S1FL55</accession>
<feature type="region of interest" description="Disordered" evidence="1">
    <location>
        <begin position="386"/>
        <end position="417"/>
    </location>
</feature>
<feature type="region of interest" description="Disordered" evidence="1">
    <location>
        <begin position="215"/>
        <end position="248"/>
    </location>
</feature>
<evidence type="ECO:0000256" key="2">
    <source>
        <dbReference type="SAM" id="Phobius"/>
    </source>
</evidence>
<feature type="region of interest" description="Disordered" evidence="1">
    <location>
        <begin position="332"/>
        <end position="372"/>
    </location>
</feature>
<evidence type="ECO:0008006" key="4">
    <source>
        <dbReference type="Google" id="ProtNLM"/>
    </source>
</evidence>
<name>A0A7S1FL55_9STRA</name>
<dbReference type="EMBL" id="HBFR01000328">
    <property type="protein sequence ID" value="CAD8873053.1"/>
    <property type="molecule type" value="Transcribed_RNA"/>
</dbReference>
<feature type="transmembrane region" description="Helical" evidence="2">
    <location>
        <begin position="31"/>
        <end position="52"/>
    </location>
</feature>
<feature type="transmembrane region" description="Helical" evidence="2">
    <location>
        <begin position="534"/>
        <end position="554"/>
    </location>
</feature>
<dbReference type="AlphaFoldDB" id="A0A7S1FL55"/>
<proteinExistence type="predicted"/>
<dbReference type="PANTHER" id="PTHR43596:SF1">
    <property type="entry name" value="ADP,ATP CARRIER PROTEIN"/>
    <property type="match status" value="1"/>
</dbReference>
<feature type="transmembrane region" description="Helical" evidence="2">
    <location>
        <begin position="72"/>
        <end position="94"/>
    </location>
</feature>
<feature type="transmembrane region" description="Helical" evidence="2">
    <location>
        <begin position="507"/>
        <end position="527"/>
    </location>
</feature>
<keyword evidence="2" id="KW-1133">Transmembrane helix</keyword>
<feature type="transmembrane region" description="Helical" evidence="2">
    <location>
        <begin position="115"/>
        <end position="138"/>
    </location>
</feature>
<gene>
    <name evidence="3" type="ORF">CHYS00102_LOCUS211</name>
</gene>
<evidence type="ECO:0000313" key="3">
    <source>
        <dbReference type="EMBL" id="CAD8873053.1"/>
    </source>
</evidence>
<feature type="transmembrane region" description="Helical" evidence="2">
    <location>
        <begin position="256"/>
        <end position="274"/>
    </location>
</feature>
<reference evidence="3" key="1">
    <citation type="submission" date="2021-01" db="EMBL/GenBank/DDBJ databases">
        <authorList>
            <person name="Corre E."/>
            <person name="Pelletier E."/>
            <person name="Niang G."/>
            <person name="Scheremetjew M."/>
            <person name="Finn R."/>
            <person name="Kale V."/>
            <person name="Holt S."/>
            <person name="Cochrane G."/>
            <person name="Meng A."/>
            <person name="Brown T."/>
            <person name="Cohen L."/>
        </authorList>
    </citation>
    <scope>NUCLEOTIDE SEQUENCE</scope>
    <source>
        <strain evidence="3">308</strain>
    </source>
</reference>
<feature type="transmembrane region" description="Helical" evidence="2">
    <location>
        <begin position="654"/>
        <end position="675"/>
    </location>
</feature>